<dbReference type="AlphaFoldDB" id="A0A438GAG8"/>
<accession>A0A438GAG8</accession>
<organism evidence="1 2">
    <name type="scientific">Vitis vinifera</name>
    <name type="common">Grape</name>
    <dbReference type="NCBI Taxonomy" id="29760"/>
    <lineage>
        <taxon>Eukaryota</taxon>
        <taxon>Viridiplantae</taxon>
        <taxon>Streptophyta</taxon>
        <taxon>Embryophyta</taxon>
        <taxon>Tracheophyta</taxon>
        <taxon>Spermatophyta</taxon>
        <taxon>Magnoliopsida</taxon>
        <taxon>eudicotyledons</taxon>
        <taxon>Gunneridae</taxon>
        <taxon>Pentapetalae</taxon>
        <taxon>rosids</taxon>
        <taxon>Vitales</taxon>
        <taxon>Vitaceae</taxon>
        <taxon>Viteae</taxon>
        <taxon>Vitis</taxon>
    </lineage>
</organism>
<comment type="caution">
    <text evidence="1">The sequence shown here is derived from an EMBL/GenBank/DDBJ whole genome shotgun (WGS) entry which is preliminary data.</text>
</comment>
<protein>
    <submittedName>
        <fullName evidence="1">Uncharacterized protein</fullName>
    </submittedName>
</protein>
<evidence type="ECO:0000313" key="1">
    <source>
        <dbReference type="EMBL" id="RVW69194.1"/>
    </source>
</evidence>
<name>A0A438GAG8_VITVI</name>
<evidence type="ECO:0000313" key="2">
    <source>
        <dbReference type="Proteomes" id="UP000288805"/>
    </source>
</evidence>
<dbReference type="EMBL" id="QGNW01000505">
    <property type="protein sequence ID" value="RVW69194.1"/>
    <property type="molecule type" value="Genomic_DNA"/>
</dbReference>
<proteinExistence type="predicted"/>
<reference evidence="1 2" key="1">
    <citation type="journal article" date="2018" name="PLoS Genet.">
        <title>Population sequencing reveals clonal diversity and ancestral inbreeding in the grapevine cultivar Chardonnay.</title>
        <authorList>
            <person name="Roach M.J."/>
            <person name="Johnson D.L."/>
            <person name="Bohlmann J."/>
            <person name="van Vuuren H.J."/>
            <person name="Jones S.J."/>
            <person name="Pretorius I.S."/>
            <person name="Schmidt S.A."/>
            <person name="Borneman A.R."/>
        </authorList>
    </citation>
    <scope>NUCLEOTIDE SEQUENCE [LARGE SCALE GENOMIC DNA]</scope>
    <source>
        <strain evidence="2">cv. Chardonnay</strain>
        <tissue evidence="1">Leaf</tissue>
    </source>
</reference>
<sequence>MKFGGESLLLLVCSLLYAGLAVDALAYDYTASIEASLFDN</sequence>
<dbReference type="Proteomes" id="UP000288805">
    <property type="component" value="Unassembled WGS sequence"/>
</dbReference>
<gene>
    <name evidence="1" type="ORF">CK203_059577</name>
</gene>